<proteinExistence type="inferred from homology"/>
<accession>A0A9R1TLN7</accession>
<dbReference type="GO" id="GO:0003841">
    <property type="term" value="F:1-acylglycerol-3-phosphate O-acyltransferase activity"/>
    <property type="evidence" value="ECO:0007669"/>
    <property type="project" value="TreeGrafter"/>
</dbReference>
<evidence type="ECO:0000313" key="10">
    <source>
        <dbReference type="RefSeq" id="XP_011311484.1"/>
    </source>
</evidence>
<dbReference type="SMART" id="SM00563">
    <property type="entry name" value="PlsC"/>
    <property type="match status" value="1"/>
</dbReference>
<dbReference type="Pfam" id="PF01553">
    <property type="entry name" value="Acyltransferase"/>
    <property type="match status" value="1"/>
</dbReference>
<dbReference type="Proteomes" id="UP000694866">
    <property type="component" value="Unplaced"/>
</dbReference>
<comment type="similarity">
    <text evidence="1">Belongs to the 1-acyl-sn-glycerol-3-phosphate acyltransferase family.</text>
</comment>
<reference evidence="7" key="1">
    <citation type="submission" date="2015-01" db="EMBL/GenBank/DDBJ databases">
        <title>Transcriptome Assembly of Fopius arisanus.</title>
        <authorList>
            <person name="Geib S."/>
        </authorList>
    </citation>
    <scope>NUCLEOTIDE SEQUENCE</scope>
</reference>
<sequence length="385" mass="45140">MSFAKAFKRNTVAHLMFAITFFISGLMINFIQCLLWITLRPLSKYLYRKINYYLCYSFYSELVFMAEWWSGTDLIIYIDKEEFEKYYGHEHGYLLMNHTYEIDWLMGWIFCERIKNLGNCKAYAKKSIQYVPTLGWAFKFAEDIFLERNWDKDKDIIGRQITELGDYPDSMWLLLYAEGTRFTKKKHEVSEKFAKEKGLPVLKHHLTPRTKGFTASLPFLKGKVNAIYDIQLGFDGKASVKPTMTNLLRGEKCEAHLYIKRIPMSDVPDEEKEAAAWLHKRYQEKDKLADSFINTGDFFIQSGVPRPDTFRVKRRYYSMLNTILWAVIVLVPMLYYLVSLLLSGSTYYFSAGIFIIFLFYILMNQIIGMSEISKSSSYGEANKAN</sequence>
<keyword evidence="4" id="KW-1133">Transmembrane helix</keyword>
<dbReference type="GeneID" id="105271567"/>
<dbReference type="CDD" id="cd07990">
    <property type="entry name" value="LPLAT_LCLAT1-like"/>
    <property type="match status" value="1"/>
</dbReference>
<dbReference type="RefSeq" id="XP_011311484.1">
    <property type="nucleotide sequence ID" value="XM_011313182.1"/>
</dbReference>
<evidence type="ECO:0000313" key="11">
    <source>
        <dbReference type="RefSeq" id="XP_011311485.1"/>
    </source>
</evidence>
<evidence type="ECO:0000313" key="12">
    <source>
        <dbReference type="RefSeq" id="XP_011311486.1"/>
    </source>
</evidence>
<reference evidence="9 10" key="2">
    <citation type="submission" date="2025-04" db="UniProtKB">
        <authorList>
            <consortium name="RefSeq"/>
        </authorList>
    </citation>
    <scope>IDENTIFICATION</scope>
    <source>
        <strain evidence="9 10">USDA-PBARC FA_bdor</strain>
        <tissue evidence="9 10">Whole organism</tissue>
    </source>
</reference>
<dbReference type="PANTHER" id="PTHR10983">
    <property type="entry name" value="1-ACYLGLYCEROL-3-PHOSPHATE ACYLTRANSFERASE-RELATED"/>
    <property type="match status" value="1"/>
</dbReference>
<evidence type="ECO:0000256" key="1">
    <source>
        <dbReference type="ARBA" id="ARBA00008655"/>
    </source>
</evidence>
<evidence type="ECO:0000313" key="9">
    <source>
        <dbReference type="RefSeq" id="XP_011311483.1"/>
    </source>
</evidence>
<evidence type="ECO:0000256" key="4">
    <source>
        <dbReference type="SAM" id="Phobius"/>
    </source>
</evidence>
<keyword evidence="8" id="KW-1185">Reference proteome</keyword>
<feature type="domain" description="Phospholipid/glycerol acyltransferase" evidence="5">
    <location>
        <begin position="92"/>
        <end position="214"/>
    </location>
</feature>
<dbReference type="EMBL" id="GBYB01012047">
    <property type="protein sequence ID" value="JAG81814.1"/>
    <property type="molecule type" value="Transcribed_RNA"/>
</dbReference>
<evidence type="ECO:0000256" key="2">
    <source>
        <dbReference type="ARBA" id="ARBA00022679"/>
    </source>
</evidence>
<keyword evidence="2" id="KW-0808">Transferase</keyword>
<dbReference type="InterPro" id="IPR032098">
    <property type="entry name" value="Acyltransf_C"/>
</dbReference>
<accession>A0A9R1TM55</accession>
<name>A0A0C9R6T6_9HYME</name>
<dbReference type="SUPFAM" id="SSF69593">
    <property type="entry name" value="Glycerol-3-phosphate (1)-acyltransferase"/>
    <property type="match status" value="1"/>
</dbReference>
<dbReference type="InterPro" id="IPR002123">
    <property type="entry name" value="Plipid/glycerol_acylTrfase"/>
</dbReference>
<dbReference type="Pfam" id="PF16076">
    <property type="entry name" value="Acyltransf_C"/>
    <property type="match status" value="1"/>
</dbReference>
<dbReference type="OrthoDB" id="189226at2759"/>
<dbReference type="RefSeq" id="XP_011311486.1">
    <property type="nucleotide sequence ID" value="XM_011313184.1"/>
</dbReference>
<gene>
    <name evidence="7" type="primary">AGPAT3_1</name>
    <name evidence="6" type="synonym">AGPAT3_0</name>
    <name evidence="9 10 11 12 13 14" type="synonym">LOC105271567</name>
    <name evidence="7" type="ORF">g.44241</name>
    <name evidence="6" type="ORF">g.44251</name>
</gene>
<accession>A0A9R1U769</accession>
<evidence type="ECO:0000259" key="5">
    <source>
        <dbReference type="SMART" id="SM00563"/>
    </source>
</evidence>
<accession>A0A9R1TL49</accession>
<dbReference type="RefSeq" id="XP_011311483.1">
    <property type="nucleotide sequence ID" value="XM_011313181.1"/>
</dbReference>
<organism evidence="7">
    <name type="scientific">Fopius arisanus</name>
    <dbReference type="NCBI Taxonomy" id="64838"/>
    <lineage>
        <taxon>Eukaryota</taxon>
        <taxon>Metazoa</taxon>
        <taxon>Ecdysozoa</taxon>
        <taxon>Arthropoda</taxon>
        <taxon>Hexapoda</taxon>
        <taxon>Insecta</taxon>
        <taxon>Pterygota</taxon>
        <taxon>Neoptera</taxon>
        <taxon>Endopterygota</taxon>
        <taxon>Hymenoptera</taxon>
        <taxon>Apocrita</taxon>
        <taxon>Ichneumonoidea</taxon>
        <taxon>Braconidae</taxon>
        <taxon>Opiinae</taxon>
        <taxon>Fopius</taxon>
    </lineage>
</organism>
<dbReference type="RefSeq" id="XP_011311487.1">
    <property type="nucleotide sequence ID" value="XM_011313185.1"/>
</dbReference>
<dbReference type="PANTHER" id="PTHR10983:SF24">
    <property type="entry name" value="1-ACYLGLYCEROL-3-PHOSPHATE O-ACYLTRANSFERASE 3, ISOFORM E-RELATED"/>
    <property type="match status" value="1"/>
</dbReference>
<dbReference type="KEGG" id="fas:105271567"/>
<keyword evidence="4" id="KW-0472">Membrane</keyword>
<keyword evidence="4" id="KW-0812">Transmembrane</keyword>
<dbReference type="RefSeq" id="XP_011311485.1">
    <property type="nucleotide sequence ID" value="XM_011313183.1"/>
</dbReference>
<feature type="transmembrane region" description="Helical" evidence="4">
    <location>
        <begin position="316"/>
        <end position="335"/>
    </location>
</feature>
<dbReference type="GO" id="GO:0012505">
    <property type="term" value="C:endomembrane system"/>
    <property type="evidence" value="ECO:0007669"/>
    <property type="project" value="TreeGrafter"/>
</dbReference>
<dbReference type="EMBL" id="GBYB01012049">
    <property type="protein sequence ID" value="JAG81816.1"/>
    <property type="molecule type" value="Transcribed_RNA"/>
</dbReference>
<protein>
    <submittedName>
        <fullName evidence="9 10">1-acyl-sn-glycerol-3-phosphate acyltransferase gamma</fullName>
    </submittedName>
    <submittedName>
        <fullName evidence="6">AGPAT3_0 protein</fullName>
    </submittedName>
    <submittedName>
        <fullName evidence="7">AGPAT3_1 protein</fullName>
    </submittedName>
</protein>
<evidence type="ECO:0000313" key="13">
    <source>
        <dbReference type="RefSeq" id="XP_011311487.1"/>
    </source>
</evidence>
<evidence type="ECO:0000313" key="6">
    <source>
        <dbReference type="EMBL" id="JAG81814.1"/>
    </source>
</evidence>
<accession>A0A9R1U8P9</accession>
<keyword evidence="3 9" id="KW-0012">Acyltransferase</keyword>
<dbReference type="RefSeq" id="XP_011311488.1">
    <property type="nucleotide sequence ID" value="XM_011313186.1"/>
</dbReference>
<feature type="transmembrane region" description="Helical" evidence="4">
    <location>
        <begin position="347"/>
        <end position="367"/>
    </location>
</feature>
<evidence type="ECO:0000313" key="14">
    <source>
        <dbReference type="RefSeq" id="XP_011311488.1"/>
    </source>
</evidence>
<evidence type="ECO:0000313" key="8">
    <source>
        <dbReference type="Proteomes" id="UP000694866"/>
    </source>
</evidence>
<accession>A0A9R1U8R7</accession>
<feature type="transmembrane region" description="Helical" evidence="4">
    <location>
        <begin position="12"/>
        <end position="39"/>
    </location>
</feature>
<dbReference type="AlphaFoldDB" id="A0A0C9R6T6"/>
<accession>A0A0C9R6T6</accession>
<evidence type="ECO:0000256" key="3">
    <source>
        <dbReference type="ARBA" id="ARBA00023315"/>
    </source>
</evidence>
<evidence type="ECO:0000313" key="7">
    <source>
        <dbReference type="EMBL" id="JAG81816.1"/>
    </source>
</evidence>